<gene>
    <name evidence="3" type="ORF">BURMUCGD2_3475</name>
</gene>
<evidence type="ECO:0000313" key="3">
    <source>
        <dbReference type="EMBL" id="EEE04961.1"/>
    </source>
</evidence>
<keyword evidence="1" id="KW-1003">Cell membrane</keyword>
<organism evidence="3 4">
    <name type="scientific">Burkholderia multivorans CGD2</name>
    <dbReference type="NCBI Taxonomy" id="513052"/>
    <lineage>
        <taxon>Bacteria</taxon>
        <taxon>Pseudomonadati</taxon>
        <taxon>Pseudomonadota</taxon>
        <taxon>Betaproteobacteria</taxon>
        <taxon>Burkholderiales</taxon>
        <taxon>Burkholderiaceae</taxon>
        <taxon>Burkholderia</taxon>
        <taxon>Burkholderia cepacia complex</taxon>
    </lineage>
</organism>
<comment type="subcellular location">
    <subcellularLocation>
        <location evidence="1">Cell membrane</location>
        <topology evidence="1">Peripheral membrane protein</topology>
        <orientation evidence="1">Cytoplasmic side</orientation>
    </subcellularLocation>
</comment>
<comment type="similarity">
    <text evidence="1">Belongs to the UPF0161 family.</text>
</comment>
<evidence type="ECO:0000256" key="2">
    <source>
        <dbReference type="SAM" id="MobiDB-lite"/>
    </source>
</evidence>
<name>B9BWE4_9BURK</name>
<dbReference type="EMBL" id="ACFC01000012">
    <property type="protein sequence ID" value="EEE04961.1"/>
    <property type="molecule type" value="Genomic_DNA"/>
</dbReference>
<comment type="caution">
    <text evidence="3">The sequence shown here is derived from an EMBL/GenBank/DDBJ whole genome shotgun (WGS) entry which is preliminary data.</text>
</comment>
<dbReference type="GO" id="GO:0005886">
    <property type="term" value="C:plasma membrane"/>
    <property type="evidence" value="ECO:0007669"/>
    <property type="project" value="UniProtKB-SubCell"/>
</dbReference>
<reference evidence="3 4" key="1">
    <citation type="journal article" date="2012" name="J. Bacteriol.">
        <title>Draft Genome Sequence Determination for Cystic Fibrosis and Chronic Granulomatous Disease Burkholderia multivorans Isolates.</title>
        <authorList>
            <person name="Varga J.J."/>
            <person name="Losada L."/>
            <person name="Zelazny A.M."/>
            <person name="Brinkac L."/>
            <person name="Harkins D."/>
            <person name="Radune D."/>
            <person name="Hostetler J."/>
            <person name="Sampaio E.P."/>
            <person name="Ronning C.M."/>
            <person name="Nierman W.C."/>
            <person name="Greenberg D.E."/>
            <person name="Holland S.M."/>
            <person name="Goldberg J.B."/>
        </authorList>
    </citation>
    <scope>NUCLEOTIDE SEQUENCE [LARGE SCALE GENOMIC DNA]</scope>
    <source>
        <strain evidence="3 4">CGD2</strain>
    </source>
</reference>
<dbReference type="NCBIfam" id="TIGR00278">
    <property type="entry name" value="membrane protein insertion efficiency factor YidD"/>
    <property type="match status" value="1"/>
</dbReference>
<dbReference type="SMART" id="SM01234">
    <property type="entry name" value="Haemolytic"/>
    <property type="match status" value="1"/>
</dbReference>
<evidence type="ECO:0000256" key="1">
    <source>
        <dbReference type="HAMAP-Rule" id="MF_00386"/>
    </source>
</evidence>
<dbReference type="Proteomes" id="UP000004535">
    <property type="component" value="Unassembled WGS sequence"/>
</dbReference>
<protein>
    <recommendedName>
        <fullName evidence="1">Putative membrane protein insertion efficiency factor</fullName>
    </recommendedName>
</protein>
<keyword evidence="1" id="KW-0472">Membrane</keyword>
<dbReference type="InterPro" id="IPR002696">
    <property type="entry name" value="Membr_insert_effic_factor_YidD"/>
</dbReference>
<sequence>MPKRGVRARAAGFDAAPNGVAPGMKTVLTALLRFYKVAVSPLLGNRCRFYPSCSDYAREAIQYHGAARGTYLAVRRVCRCHPFSAGGVDLVPPPNSDTRAHGDADAQSHRL</sequence>
<dbReference type="AlphaFoldDB" id="B9BWE4"/>
<dbReference type="PANTHER" id="PTHR33383:SF1">
    <property type="entry name" value="MEMBRANE PROTEIN INSERTION EFFICIENCY FACTOR-RELATED"/>
    <property type="match status" value="1"/>
</dbReference>
<evidence type="ECO:0000313" key="4">
    <source>
        <dbReference type="Proteomes" id="UP000004535"/>
    </source>
</evidence>
<feature type="compositionally biased region" description="Basic and acidic residues" evidence="2">
    <location>
        <begin position="98"/>
        <end position="111"/>
    </location>
</feature>
<accession>B9BWE4</accession>
<dbReference type="PANTHER" id="PTHR33383">
    <property type="entry name" value="MEMBRANE PROTEIN INSERTION EFFICIENCY FACTOR-RELATED"/>
    <property type="match status" value="1"/>
</dbReference>
<feature type="region of interest" description="Disordered" evidence="2">
    <location>
        <begin position="91"/>
        <end position="111"/>
    </location>
</feature>
<comment type="function">
    <text evidence="1">Could be involved in insertion of integral membrane proteins into the membrane.</text>
</comment>
<dbReference type="HAMAP" id="MF_00386">
    <property type="entry name" value="UPF0161_YidD"/>
    <property type="match status" value="1"/>
</dbReference>
<proteinExistence type="inferred from homology"/>
<dbReference type="Pfam" id="PF01809">
    <property type="entry name" value="YidD"/>
    <property type="match status" value="1"/>
</dbReference>